<feature type="region of interest" description="Disordered" evidence="3">
    <location>
        <begin position="329"/>
        <end position="461"/>
    </location>
</feature>
<dbReference type="InterPro" id="IPR003653">
    <property type="entry name" value="Peptidase_C48_C"/>
</dbReference>
<feature type="compositionally biased region" description="Basic and acidic residues" evidence="3">
    <location>
        <begin position="407"/>
        <end position="418"/>
    </location>
</feature>
<dbReference type="AlphaFoldDB" id="Q9LW37"/>
<feature type="compositionally biased region" description="Basic and acidic residues" evidence="3">
    <location>
        <begin position="427"/>
        <end position="438"/>
    </location>
</feature>
<keyword evidence="2" id="KW-0378">Hydrolase</keyword>
<evidence type="ECO:0000256" key="1">
    <source>
        <dbReference type="ARBA" id="ARBA00022670"/>
    </source>
</evidence>
<feature type="compositionally biased region" description="Basic and acidic residues" evidence="3">
    <location>
        <begin position="364"/>
        <end position="380"/>
    </location>
</feature>
<evidence type="ECO:0000256" key="3">
    <source>
        <dbReference type="SAM" id="MobiDB-lite"/>
    </source>
</evidence>
<accession>Q9LW37</accession>
<evidence type="ECO:0000256" key="2">
    <source>
        <dbReference type="ARBA" id="ARBA00022801"/>
    </source>
</evidence>
<evidence type="ECO:0000259" key="4">
    <source>
        <dbReference type="Pfam" id="PF02902"/>
    </source>
</evidence>
<feature type="region of interest" description="Disordered" evidence="3">
    <location>
        <begin position="262"/>
        <end position="297"/>
    </location>
</feature>
<reference key="2">
    <citation type="journal article" date="2000" name="Nature">
        <title>Sequence and analysis of chromosome 3 of the plant Arabidopsis thaliana.</title>
        <authorList>
            <consortium name="European Union Chromosome 3 Arabidopsis Sequencing Consortium"/>
            <consortium name="Institute for Genomic Research"/>
            <consortium name="Kazusa DNA Research Institute"/>
            <person name="Salanoubat M."/>
            <person name="Lemcke K."/>
            <person name="Rieger M."/>
            <person name="Ansorge W."/>
            <person name="Unseld M."/>
            <person name="Fartmann B."/>
            <person name="Valle G."/>
            <person name="Blocker H."/>
            <person name="Perez-Alonso M."/>
            <person name="Obermaier B."/>
            <person name="Delseny M."/>
            <person name="Boutry M."/>
            <person name="Grivell L.A."/>
            <person name="Mache R."/>
            <person name="Puigdomenech P."/>
            <person name="De Simone V."/>
            <person name="Choisne N."/>
            <person name="Artiguenave F."/>
            <person name="Robert C."/>
            <person name="Brottier P."/>
            <person name="Wincker P."/>
            <person name="Cattolico L."/>
            <person name="Weissenbach J."/>
            <person name="Saurin W."/>
            <person name="Quetier F."/>
            <person name="Schafer M."/>
            <person name="Muller-Auer S."/>
            <person name="Gabel C."/>
            <person name="Fuchs M."/>
            <person name="Benes V."/>
            <person name="Wurmbach E."/>
            <person name="Drzonek H."/>
            <person name="Erfle H."/>
            <person name="Jordan N."/>
            <person name="Bangert S."/>
            <person name="Wiedelmann R."/>
            <person name="Kranz H."/>
            <person name="Voss H."/>
            <person name="Holland R."/>
            <person name="Brandt P."/>
            <person name="Nyakatura G."/>
            <person name="Vezzi A."/>
            <person name="D'Angelo M."/>
            <person name="Pallavicini A."/>
            <person name="Toppo S."/>
            <person name="Simionati B."/>
            <person name="Conrad A."/>
            <person name="Hornischer K."/>
            <person name="Kauer G."/>
            <person name="Lohnert T.H."/>
            <person name="Nordsiek G."/>
            <person name="Reichelt J."/>
            <person name="Scharfe M."/>
            <person name="Schon O."/>
            <person name="Bargues M."/>
            <person name="Terol J."/>
            <person name="Climent J."/>
            <person name="Navarro P."/>
            <person name="Collado C."/>
            <person name="Perez-Perez A."/>
            <person name="Ottenwalder B."/>
            <person name="Duchemin D."/>
            <person name="Cooke R."/>
            <person name="Laudie M."/>
            <person name="Berger-Llauro C."/>
            <person name="Purnelle B."/>
            <person name="Masuy D."/>
            <person name="de Haan M."/>
            <person name="Maarse A.C."/>
            <person name="Alcaraz J.P."/>
            <person name="Cottet A."/>
            <person name="Casacuberta E."/>
            <person name="Monfort A."/>
            <person name="Argiriou A."/>
            <person name="flores M."/>
            <person name="Liguori R."/>
            <person name="Vitale D."/>
            <person name="Mannhaupt G."/>
            <person name="Haase D."/>
            <person name="Schoof H."/>
            <person name="Rudd S."/>
            <person name="Zaccaria P."/>
            <person name="Mewes H.W."/>
            <person name="Mayer K.F."/>
            <person name="Kaul S."/>
            <person name="Town C.D."/>
            <person name="Koo H.L."/>
            <person name="Tallon L.J."/>
            <person name="Jenkins J."/>
            <person name="Rooney T."/>
            <person name="Rizzo M."/>
            <person name="Walts A."/>
            <person name="Utterback T."/>
            <person name="Fujii C.Y."/>
            <person name="Shea T.P."/>
            <person name="Creasy T.H."/>
            <person name="Haas B."/>
            <person name="Maiti R."/>
            <person name="Wu D."/>
            <person name="Peterson J."/>
            <person name="Van Aken S."/>
            <person name="Pai G."/>
            <person name="Militscher J."/>
            <person name="Sellers P."/>
            <person name="Gill J.E."/>
            <person name="Feldblyum T.V."/>
            <person name="Preuss D."/>
            <person name="Lin X."/>
            <person name="Nierman W.C."/>
            <person name="Salzberg S.L."/>
            <person name="White O."/>
            <person name="Venter J.C."/>
            <person name="Fraser C.M."/>
            <person name="Kaneko T."/>
            <person name="Nakamura Y."/>
            <person name="Sato S."/>
            <person name="Kato T."/>
            <person name="Asamizu E."/>
            <person name="Sasamoto S."/>
            <person name="Kimura T."/>
            <person name="Idesawa K."/>
            <person name="Kawashima K."/>
            <person name="Kishida Y."/>
            <person name="Kiyokawa C."/>
            <person name="Kohara M."/>
            <person name="Matsumoto M."/>
            <person name="Matsuno A."/>
            <person name="Muraki A."/>
            <person name="Nakayama S."/>
            <person name="Nakazaki N."/>
            <person name="Shinpo S."/>
            <person name="Takeuchi C."/>
            <person name="Wada T."/>
            <person name="Watanabe A."/>
            <person name="Yamada M."/>
            <person name="Yasuda M."/>
            <person name="Tabata S."/>
        </authorList>
    </citation>
    <scope>NUCLEOTIDE SEQUENCE [LARGE SCALE GENOMIC DNA]</scope>
    <source>
        <strain>cv. Columbia</strain>
    </source>
</reference>
<dbReference type="Pfam" id="PF02902">
    <property type="entry name" value="Peptidase_C48"/>
    <property type="match status" value="1"/>
</dbReference>
<feature type="compositionally biased region" description="Basic residues" evidence="3">
    <location>
        <begin position="351"/>
        <end position="363"/>
    </location>
</feature>
<feature type="compositionally biased region" description="Low complexity" evidence="3">
    <location>
        <begin position="387"/>
        <end position="401"/>
    </location>
</feature>
<dbReference type="GO" id="GO:0008234">
    <property type="term" value="F:cysteine-type peptidase activity"/>
    <property type="evidence" value="ECO:0007669"/>
    <property type="project" value="InterPro"/>
</dbReference>
<reference evidence="5" key="1">
    <citation type="journal article" date="2000" name="DNA Res.">
        <title>Structural analysis of Arabidopsis thaliana chromosome 3. I. Sequence features of the regions of 4,504,864 bp covered by sixty P1 and TAC clones.</title>
        <authorList>
            <person name="Sato S."/>
            <person name="Nakamura Y."/>
            <person name="Kaneko T."/>
            <person name="Katoh T."/>
            <person name="Asamizu E."/>
            <person name="Tabata S."/>
        </authorList>
    </citation>
    <scope>NUCLEOTIDE SEQUENCE [LARGE SCALE GENOMIC DNA]</scope>
</reference>
<name>Q9LW37_ARATH</name>
<sequence length="604" mass="68537">MKTYPWGRAAFEALVVSIKLLRPIGKTYTVSGMAFVLQAWAYDSIITIGERFGNLCVRKMVPKAELSELFHTWPDELEDLALDHLIEDIHEAKLVKGYWDVKTSEKKKKLVKDKDADVSETPAKKQKVSHSEGVHSREKDAQKKKKNKKKEVAVKSDEDEDEQDVRGEQSLVDAVSNLISPLNSRFDTVDNNIKEMSSRLEVIGDQVESRIYAKFERRFASIENEVKQMKEHLKVIGVGLTGQTGIVDLELNSSLIRDMFLTKEQQGYPKPPTQQTQKGKRKPTNNQSVTSPPPSKEVVVVEKDADIAEVGVSRNFDGEFAKATEGNNSDIDFIEKSPGSRRLRSTTAARRISKAKTSPKKKGNVKEKILNELIVKEPAKRGRNAATKPPTKVPPKVLLKVTIKKPKSLEEKAKEKADCGTSSGPKNKPEEAKEKVDGDTSSVPKNKPKEAKEKADGERVADDDSILDVTDQIVSEYNRLLPESDEDEEETMRLQRVKAARRKTVKLSPDGSSLIKLDEMTTMTFPQIAAYMKILAQRLLRDWFTTYWVNEYNQWKIKPKRFSFKETAYQQWMNGTAGELLTRKKWITDVDHLYLNHQPEVIIW</sequence>
<keyword evidence="1" id="KW-0645">Protease</keyword>
<protein>
    <recommendedName>
        <fullName evidence="4">Ubiquitin-like protease family profile domain-containing protein</fullName>
    </recommendedName>
</protein>
<evidence type="ECO:0000313" key="5">
    <source>
        <dbReference type="EMBL" id="BAB01028.1"/>
    </source>
</evidence>
<proteinExistence type="predicted"/>
<feature type="domain" description="Ubiquitin-like protease family profile" evidence="4">
    <location>
        <begin position="539"/>
        <end position="595"/>
    </location>
</feature>
<feature type="region of interest" description="Disordered" evidence="3">
    <location>
        <begin position="110"/>
        <end position="169"/>
    </location>
</feature>
<feature type="compositionally biased region" description="Basic and acidic residues" evidence="3">
    <location>
        <begin position="129"/>
        <end position="141"/>
    </location>
</feature>
<feature type="compositionally biased region" description="Basic and acidic residues" evidence="3">
    <location>
        <begin position="447"/>
        <end position="461"/>
    </location>
</feature>
<organism evidence="5">
    <name type="scientific">Arabidopsis thaliana</name>
    <name type="common">Mouse-ear cress</name>
    <dbReference type="NCBI Taxonomy" id="3702"/>
    <lineage>
        <taxon>Eukaryota</taxon>
        <taxon>Viridiplantae</taxon>
        <taxon>Streptophyta</taxon>
        <taxon>Embryophyta</taxon>
        <taxon>Tracheophyta</taxon>
        <taxon>Spermatophyta</taxon>
        <taxon>Magnoliopsida</taxon>
        <taxon>eudicotyledons</taxon>
        <taxon>Gunneridae</taxon>
        <taxon>Pentapetalae</taxon>
        <taxon>rosids</taxon>
        <taxon>malvids</taxon>
        <taxon>Brassicales</taxon>
        <taxon>Brassicaceae</taxon>
        <taxon>Camelineae</taxon>
        <taxon>Arabidopsis</taxon>
    </lineage>
</organism>
<dbReference type="GO" id="GO:0006508">
    <property type="term" value="P:proteolysis"/>
    <property type="evidence" value="ECO:0007669"/>
    <property type="project" value="UniProtKB-KW"/>
</dbReference>
<dbReference type="EMBL" id="AB016878">
    <property type="protein sequence ID" value="BAB01028.1"/>
    <property type="molecule type" value="Genomic_DNA"/>
</dbReference>